<name>A0A2W2C122_9ACTN</name>
<gene>
    <name evidence="3" type="ORF">C1I92_01135</name>
</gene>
<organism evidence="3 4">
    <name type="scientific">Jiangella anatolica</name>
    <dbReference type="NCBI Taxonomy" id="2670374"/>
    <lineage>
        <taxon>Bacteria</taxon>
        <taxon>Bacillati</taxon>
        <taxon>Actinomycetota</taxon>
        <taxon>Actinomycetes</taxon>
        <taxon>Jiangellales</taxon>
        <taxon>Jiangellaceae</taxon>
        <taxon>Jiangella</taxon>
    </lineage>
</organism>
<accession>A0A2W2C122</accession>
<dbReference type="Pfam" id="PF19348">
    <property type="entry name" value="DUF5926"/>
    <property type="match status" value="1"/>
</dbReference>
<protein>
    <submittedName>
        <fullName evidence="3">Topoisomerase II</fullName>
    </submittedName>
</protein>
<dbReference type="InterPro" id="IPR004027">
    <property type="entry name" value="SEC_C_motif"/>
</dbReference>
<evidence type="ECO:0000313" key="4">
    <source>
        <dbReference type="Proteomes" id="UP000248764"/>
    </source>
</evidence>
<comment type="caution">
    <text evidence="3">The sequence shown here is derived from an EMBL/GenBank/DDBJ whole genome shotgun (WGS) entry which is preliminary data.</text>
</comment>
<dbReference type="Proteomes" id="UP000248764">
    <property type="component" value="Unassembled WGS sequence"/>
</dbReference>
<evidence type="ECO:0000256" key="1">
    <source>
        <dbReference type="SAM" id="MobiDB-lite"/>
    </source>
</evidence>
<evidence type="ECO:0000313" key="3">
    <source>
        <dbReference type="EMBL" id="PZF86444.1"/>
    </source>
</evidence>
<dbReference type="Pfam" id="PF02810">
    <property type="entry name" value="SEC-C"/>
    <property type="match status" value="1"/>
</dbReference>
<proteinExistence type="predicted"/>
<dbReference type="Gene3D" id="3.10.450.50">
    <property type="match status" value="1"/>
</dbReference>
<feature type="domain" description="DUF5926" evidence="2">
    <location>
        <begin position="63"/>
        <end position="325"/>
    </location>
</feature>
<feature type="region of interest" description="Disordered" evidence="1">
    <location>
        <begin position="304"/>
        <end position="325"/>
    </location>
</feature>
<feature type="region of interest" description="Disordered" evidence="1">
    <location>
        <begin position="1"/>
        <end position="28"/>
    </location>
</feature>
<sequence>MGRGPPPVTRSKTERLPSPSVSATTEVPVVGPRQPCPCGSGKRYKVCHGKQAREAERQYVVRPFAGLPGECDWVAMREIVSAATAPLRLSSGDDRSVVLCTLLPGAFPALVRDGGEILLALQTMTATGDPAADLGHTLATALEAEPGTTVSPAPRPAGAPRLHDLIDVDAEFHVTVHDGFDYWLDPESDTGSEAKAALEEANSAVVPSARLTSVDAAYWCALGDRDQVRWVLPYDEEPLLDGLARLHAAGADTLGEGTRLLGTFRAAGLLVPVWDLVDGTPADAVEEPAAALGERLAEAVAQKSPLTGEQRRARAGLANRQVTIR</sequence>
<keyword evidence="4" id="KW-1185">Reference proteome</keyword>
<dbReference type="AlphaFoldDB" id="A0A2W2C122"/>
<reference evidence="3 4" key="1">
    <citation type="submission" date="2018-01" db="EMBL/GenBank/DDBJ databases">
        <title>Draft genome sequence of Jiangella sp. GTF31.</title>
        <authorList>
            <person name="Sahin N."/>
            <person name="Ay H."/>
            <person name="Saygin H."/>
        </authorList>
    </citation>
    <scope>NUCLEOTIDE SEQUENCE [LARGE SCALE GENOMIC DNA]</scope>
    <source>
        <strain evidence="3 4">GTF31</strain>
    </source>
</reference>
<dbReference type="InterPro" id="IPR045970">
    <property type="entry name" value="DUF5926"/>
</dbReference>
<dbReference type="SUPFAM" id="SSF103642">
    <property type="entry name" value="Sec-C motif"/>
    <property type="match status" value="1"/>
</dbReference>
<dbReference type="EMBL" id="POTW01000002">
    <property type="protein sequence ID" value="PZF86444.1"/>
    <property type="molecule type" value="Genomic_DNA"/>
</dbReference>
<evidence type="ECO:0000259" key="2">
    <source>
        <dbReference type="Pfam" id="PF19348"/>
    </source>
</evidence>
<dbReference type="GO" id="GO:0016853">
    <property type="term" value="F:isomerase activity"/>
    <property type="evidence" value="ECO:0007669"/>
    <property type="project" value="UniProtKB-KW"/>
</dbReference>
<keyword evidence="3" id="KW-0413">Isomerase</keyword>